<evidence type="ECO:0000256" key="2">
    <source>
        <dbReference type="ARBA" id="ARBA00022723"/>
    </source>
</evidence>
<dbReference type="PANTHER" id="PTHR43763">
    <property type="entry name" value="XAA-PRO AMINOPEPTIDASE 1"/>
    <property type="match status" value="1"/>
</dbReference>
<dbReference type="Pfam" id="PF00557">
    <property type="entry name" value="Peptidase_M24"/>
    <property type="match status" value="1"/>
</dbReference>
<keyword evidence="8" id="KW-1185">Reference proteome</keyword>
<name>A0A1Y0CZW0_9GAMM</name>
<feature type="domain" description="Peptidase M24 C-terminal" evidence="6">
    <location>
        <begin position="541"/>
        <end position="601"/>
    </location>
</feature>
<dbReference type="InterPro" id="IPR050422">
    <property type="entry name" value="X-Pro_aminopeptidase_P"/>
</dbReference>
<dbReference type="InterPro" id="IPR000587">
    <property type="entry name" value="Creatinase_N"/>
</dbReference>
<dbReference type="CDD" id="cd01085">
    <property type="entry name" value="APP"/>
    <property type="match status" value="1"/>
</dbReference>
<gene>
    <name evidence="7" type="ORF">CBP12_09790</name>
</gene>
<organism evidence="7 8">
    <name type="scientific">Oceanisphaera avium</name>
    <dbReference type="NCBI Taxonomy" id="1903694"/>
    <lineage>
        <taxon>Bacteria</taxon>
        <taxon>Pseudomonadati</taxon>
        <taxon>Pseudomonadota</taxon>
        <taxon>Gammaproteobacteria</taxon>
        <taxon>Aeromonadales</taxon>
        <taxon>Aeromonadaceae</taxon>
        <taxon>Oceanisphaera</taxon>
    </lineage>
</organism>
<comment type="similarity">
    <text evidence="1">Belongs to the peptidase M24B family.</text>
</comment>
<protein>
    <submittedName>
        <fullName evidence="7">X-Pro aminopeptidase</fullName>
    </submittedName>
</protein>
<feature type="domain" description="Creatinase N-terminal" evidence="5">
    <location>
        <begin position="6"/>
        <end position="126"/>
    </location>
</feature>
<sequence>MPYAQRLGALRRAMASLNLQALIVPHDDEHLGEYIAPYAERLAWLTGFSGSAGVAIVLAEQTAMFVDGRYTVQVRQQCPAPLFSYHHLISEPYLDWLITKLAPGANLGFDPHLHSHQWLQQAAPKLAEHGISLRALDHNLIDSLWQDKPAPSQHSALLLSQDYSGQHSQAKRSRIASELAAADIEVQLLTQAEPINWLLNIRGRDIACLPVVLGFALLYQDGRVQLFSDPEKFAELEVTTHWGEDVSIHPVAELSEALIALGQQQARVQLDPDTANAWCGLTLSQAGAELVLAPDPCMLPKACKNPVEVNGSRAAHLRDGVAMCRFLAWLDERLTQPHPEQEDEGTLADKLEFFRRAHPEFVEPSFSTISALGPNAAMCHYHHLNGTPRQLGQDSVYLVDSGGQYLDGTTDITRTVAVATPQGEPPSKELKRLFTLVLKGHIDLASARFPANTCGQQLDILARQPLWQAGFNFDHGTGHGVGHYLSVHEGPQRISPKGSQTALTTGMIVSNEPGYYREQAFGIRCENLQVVQPATTDGELPMFEFETLTWVPFDLRLIDQSELEPKHIAWLNHYHAQVRQKLSPYLTGAALAWLIQATHAIT</sequence>
<keyword evidence="7" id="KW-0031">Aminopeptidase</keyword>
<dbReference type="InterPro" id="IPR032416">
    <property type="entry name" value="Peptidase_M24_C"/>
</dbReference>
<dbReference type="AlphaFoldDB" id="A0A1Y0CZW0"/>
<dbReference type="InterPro" id="IPR036005">
    <property type="entry name" value="Creatinase/aminopeptidase-like"/>
</dbReference>
<keyword evidence="7" id="KW-0645">Protease</keyword>
<keyword evidence="3" id="KW-0378">Hydrolase</keyword>
<dbReference type="GO" id="GO:0046872">
    <property type="term" value="F:metal ion binding"/>
    <property type="evidence" value="ECO:0007669"/>
    <property type="project" value="UniProtKB-KW"/>
</dbReference>
<dbReference type="InterPro" id="IPR033740">
    <property type="entry name" value="Pept_M24B"/>
</dbReference>
<dbReference type="SUPFAM" id="SSF53092">
    <property type="entry name" value="Creatinase/prolidase N-terminal domain"/>
    <property type="match status" value="2"/>
</dbReference>
<dbReference type="Pfam" id="PF16188">
    <property type="entry name" value="Peptidase_M24_C"/>
    <property type="match status" value="1"/>
</dbReference>
<dbReference type="Gene3D" id="3.40.350.10">
    <property type="entry name" value="Creatinase/prolidase N-terminal domain"/>
    <property type="match status" value="2"/>
</dbReference>
<dbReference type="SUPFAM" id="SSF55920">
    <property type="entry name" value="Creatinase/aminopeptidase"/>
    <property type="match status" value="1"/>
</dbReference>
<dbReference type="RefSeq" id="WP_086964262.1">
    <property type="nucleotide sequence ID" value="NZ_CP021376.1"/>
</dbReference>
<reference evidence="8" key="1">
    <citation type="submission" date="2017-05" db="EMBL/GenBank/DDBJ databases">
        <authorList>
            <person name="Sung H."/>
        </authorList>
    </citation>
    <scope>NUCLEOTIDE SEQUENCE [LARGE SCALE GENOMIC DNA]</scope>
    <source>
        <strain evidence="8">AMac2203</strain>
    </source>
</reference>
<dbReference type="Pfam" id="PF16189">
    <property type="entry name" value="Creatinase_N_2"/>
    <property type="match status" value="1"/>
</dbReference>
<dbReference type="EMBL" id="CP021376">
    <property type="protein sequence ID" value="ART80396.1"/>
    <property type="molecule type" value="Genomic_DNA"/>
</dbReference>
<keyword evidence="2" id="KW-0479">Metal-binding</keyword>
<proteinExistence type="inferred from homology"/>
<evidence type="ECO:0000313" key="7">
    <source>
        <dbReference type="EMBL" id="ART80396.1"/>
    </source>
</evidence>
<dbReference type="FunFam" id="3.90.230.10:FF:000009">
    <property type="entry name" value="xaa-Pro aminopeptidase 2"/>
    <property type="match status" value="1"/>
</dbReference>
<evidence type="ECO:0000256" key="1">
    <source>
        <dbReference type="ARBA" id="ARBA00008766"/>
    </source>
</evidence>
<accession>A0A1Y0CZW0</accession>
<evidence type="ECO:0000259" key="5">
    <source>
        <dbReference type="Pfam" id="PF01321"/>
    </source>
</evidence>
<dbReference type="PANTHER" id="PTHR43763:SF6">
    <property type="entry name" value="XAA-PRO AMINOPEPTIDASE 1"/>
    <property type="match status" value="1"/>
</dbReference>
<evidence type="ECO:0000313" key="8">
    <source>
        <dbReference type="Proteomes" id="UP000243793"/>
    </source>
</evidence>
<dbReference type="Gene3D" id="3.90.230.10">
    <property type="entry name" value="Creatinase/methionine aminopeptidase superfamily"/>
    <property type="match status" value="1"/>
</dbReference>
<dbReference type="GO" id="GO:0005737">
    <property type="term" value="C:cytoplasm"/>
    <property type="evidence" value="ECO:0007669"/>
    <property type="project" value="UniProtKB-ARBA"/>
</dbReference>
<dbReference type="Pfam" id="PF01321">
    <property type="entry name" value="Creatinase_N"/>
    <property type="match status" value="1"/>
</dbReference>
<evidence type="ECO:0000259" key="6">
    <source>
        <dbReference type="Pfam" id="PF16188"/>
    </source>
</evidence>
<dbReference type="InterPro" id="IPR029149">
    <property type="entry name" value="Creatin/AminoP/Spt16_N"/>
</dbReference>
<dbReference type="KEGG" id="ocm:CBP12_09790"/>
<dbReference type="InterPro" id="IPR000994">
    <property type="entry name" value="Pept_M24"/>
</dbReference>
<dbReference type="OrthoDB" id="9806388at2"/>
<evidence type="ECO:0000256" key="3">
    <source>
        <dbReference type="ARBA" id="ARBA00022801"/>
    </source>
</evidence>
<evidence type="ECO:0000259" key="4">
    <source>
        <dbReference type="Pfam" id="PF00557"/>
    </source>
</evidence>
<feature type="domain" description="Peptidase M24" evidence="4">
    <location>
        <begin position="313"/>
        <end position="532"/>
    </location>
</feature>
<dbReference type="GO" id="GO:0070006">
    <property type="term" value="F:metalloaminopeptidase activity"/>
    <property type="evidence" value="ECO:0007669"/>
    <property type="project" value="InterPro"/>
</dbReference>
<dbReference type="Proteomes" id="UP000243793">
    <property type="component" value="Chromosome"/>
</dbReference>